<evidence type="ECO:0000256" key="5">
    <source>
        <dbReference type="ARBA" id="ARBA00023251"/>
    </source>
</evidence>
<dbReference type="InterPro" id="IPR051784">
    <property type="entry name" value="Nod_factor_ABC_transporter"/>
</dbReference>
<feature type="transmembrane region" description="Helical" evidence="6">
    <location>
        <begin position="48"/>
        <end position="66"/>
    </location>
</feature>
<keyword evidence="10" id="KW-1185">Reference proteome</keyword>
<feature type="domain" description="ABC transmembrane type-2" evidence="8">
    <location>
        <begin position="42"/>
        <end position="265"/>
    </location>
</feature>
<feature type="transmembrane region" description="Helical" evidence="6">
    <location>
        <begin position="120"/>
        <end position="150"/>
    </location>
</feature>
<proteinExistence type="inferred from homology"/>
<dbReference type="Pfam" id="PF01061">
    <property type="entry name" value="ABC2_membrane"/>
    <property type="match status" value="1"/>
</dbReference>
<dbReference type="AlphaFoldDB" id="A0A1H0QZT5"/>
<evidence type="ECO:0000256" key="7">
    <source>
        <dbReference type="SAM" id="MobiDB-lite"/>
    </source>
</evidence>
<evidence type="ECO:0000256" key="1">
    <source>
        <dbReference type="ARBA" id="ARBA00004141"/>
    </source>
</evidence>
<dbReference type="STRING" id="504798.SAMN05421871_104208"/>
<feature type="transmembrane region" description="Helical" evidence="6">
    <location>
        <begin position="156"/>
        <end position="179"/>
    </location>
</feature>
<gene>
    <name evidence="9" type="ORF">SAMN05192558_107209</name>
</gene>
<sequence>MSLDSAPTKTTPSAAGPRRSTMSLDSAHRVGVLVRHNTVMRLRDPGQMISYIVLPMVIMLMFKPIYERAFNTGTIQVVTGPLIMFSVFTLSIIGNSILVEREWRTWDRLRTSPATAFELLLGKTVPVFAILMVQQVVLLVYGCLIIGLPIPRTMGLVLLSIVMWGLTLLAIGAALATIMRSHAELGMVADLGAITLSAIGGALVPVALMPGWAQVIAHFSPGYWALEMLQASIRGDELGTLKPAGILLCVTIVAGGFAIRRIARGWGRSDLL</sequence>
<name>A0A1H0QZT5_9PSEU</name>
<keyword evidence="2 6" id="KW-0812">Transmembrane</keyword>
<feature type="transmembrane region" description="Helical" evidence="6">
    <location>
        <begin position="244"/>
        <end position="263"/>
    </location>
</feature>
<feature type="compositionally biased region" description="Polar residues" evidence="7">
    <location>
        <begin position="1"/>
        <end position="13"/>
    </location>
</feature>
<comment type="subcellular location">
    <subcellularLocation>
        <location evidence="6">Cell membrane</location>
        <topology evidence="6">Multi-pass membrane protein</topology>
    </subcellularLocation>
    <subcellularLocation>
        <location evidence="1">Membrane</location>
        <topology evidence="1">Multi-pass membrane protein</topology>
    </subcellularLocation>
</comment>
<keyword evidence="5" id="KW-0046">Antibiotic resistance</keyword>
<keyword evidence="6" id="KW-1003">Cell membrane</keyword>
<feature type="transmembrane region" description="Helical" evidence="6">
    <location>
        <begin position="191"/>
        <end position="213"/>
    </location>
</feature>
<dbReference type="PROSITE" id="PS51012">
    <property type="entry name" value="ABC_TM2"/>
    <property type="match status" value="1"/>
</dbReference>
<dbReference type="PANTHER" id="PTHR43229">
    <property type="entry name" value="NODULATION PROTEIN J"/>
    <property type="match status" value="1"/>
</dbReference>
<dbReference type="RefSeq" id="WP_091377642.1">
    <property type="nucleotide sequence ID" value="NZ_FNDV01000004.1"/>
</dbReference>
<dbReference type="GO" id="GO:0140359">
    <property type="term" value="F:ABC-type transporter activity"/>
    <property type="evidence" value="ECO:0007669"/>
    <property type="project" value="InterPro"/>
</dbReference>
<protein>
    <recommendedName>
        <fullName evidence="6">Transport permease protein</fullName>
    </recommendedName>
</protein>
<keyword evidence="6" id="KW-0813">Transport</keyword>
<evidence type="ECO:0000313" key="10">
    <source>
        <dbReference type="Proteomes" id="UP000199651"/>
    </source>
</evidence>
<dbReference type="PIRSF" id="PIRSF006648">
    <property type="entry name" value="DrrB"/>
    <property type="match status" value="1"/>
</dbReference>
<evidence type="ECO:0000256" key="2">
    <source>
        <dbReference type="ARBA" id="ARBA00022692"/>
    </source>
</evidence>
<keyword evidence="4 6" id="KW-0472">Membrane</keyword>
<dbReference type="InterPro" id="IPR013525">
    <property type="entry name" value="ABC2_TM"/>
</dbReference>
<dbReference type="OrthoDB" id="4526018at2"/>
<feature type="transmembrane region" description="Helical" evidence="6">
    <location>
        <begin position="78"/>
        <end position="99"/>
    </location>
</feature>
<dbReference type="Proteomes" id="UP000199651">
    <property type="component" value="Unassembled WGS sequence"/>
</dbReference>
<evidence type="ECO:0000256" key="3">
    <source>
        <dbReference type="ARBA" id="ARBA00022989"/>
    </source>
</evidence>
<organism evidence="9 10">
    <name type="scientific">Actinokineospora alba</name>
    <dbReference type="NCBI Taxonomy" id="504798"/>
    <lineage>
        <taxon>Bacteria</taxon>
        <taxon>Bacillati</taxon>
        <taxon>Actinomycetota</taxon>
        <taxon>Actinomycetes</taxon>
        <taxon>Pseudonocardiales</taxon>
        <taxon>Pseudonocardiaceae</taxon>
        <taxon>Actinokineospora</taxon>
    </lineage>
</organism>
<reference evidence="10" key="1">
    <citation type="submission" date="2016-10" db="EMBL/GenBank/DDBJ databases">
        <authorList>
            <person name="Varghese N."/>
            <person name="Submissions S."/>
        </authorList>
    </citation>
    <scope>NUCLEOTIDE SEQUENCE [LARGE SCALE GENOMIC DNA]</scope>
    <source>
        <strain evidence="10">IBRC-M 10655</strain>
    </source>
</reference>
<accession>A0A1H0QZT5</accession>
<evidence type="ECO:0000256" key="4">
    <source>
        <dbReference type="ARBA" id="ARBA00023136"/>
    </source>
</evidence>
<dbReference type="InterPro" id="IPR047817">
    <property type="entry name" value="ABC2_TM_bact-type"/>
</dbReference>
<evidence type="ECO:0000259" key="8">
    <source>
        <dbReference type="PROSITE" id="PS51012"/>
    </source>
</evidence>
<comment type="similarity">
    <text evidence="6">Belongs to the ABC-2 integral membrane protein family.</text>
</comment>
<dbReference type="InterPro" id="IPR000412">
    <property type="entry name" value="ABC_2_transport"/>
</dbReference>
<dbReference type="GO" id="GO:0043190">
    <property type="term" value="C:ATP-binding cassette (ABC) transporter complex"/>
    <property type="evidence" value="ECO:0007669"/>
    <property type="project" value="InterPro"/>
</dbReference>
<evidence type="ECO:0000313" key="9">
    <source>
        <dbReference type="EMBL" id="SDP22296.1"/>
    </source>
</evidence>
<evidence type="ECO:0000256" key="6">
    <source>
        <dbReference type="RuleBase" id="RU361157"/>
    </source>
</evidence>
<keyword evidence="3 6" id="KW-1133">Transmembrane helix</keyword>
<dbReference type="PANTHER" id="PTHR43229:SF2">
    <property type="entry name" value="NODULATION PROTEIN J"/>
    <property type="match status" value="1"/>
</dbReference>
<feature type="region of interest" description="Disordered" evidence="7">
    <location>
        <begin position="1"/>
        <end position="22"/>
    </location>
</feature>
<dbReference type="EMBL" id="FNJB01000007">
    <property type="protein sequence ID" value="SDP22296.1"/>
    <property type="molecule type" value="Genomic_DNA"/>
</dbReference>
<dbReference type="GO" id="GO:0046677">
    <property type="term" value="P:response to antibiotic"/>
    <property type="evidence" value="ECO:0007669"/>
    <property type="project" value="UniProtKB-KW"/>
</dbReference>